<feature type="non-terminal residue" evidence="1">
    <location>
        <position position="41"/>
    </location>
</feature>
<proteinExistence type="predicted"/>
<dbReference type="EMBL" id="AMCI01003418">
    <property type="protein sequence ID" value="EJX00357.1"/>
    <property type="molecule type" value="Genomic_DNA"/>
</dbReference>
<name>J9FZE8_9ZZZZ</name>
<protein>
    <submittedName>
        <fullName evidence="1">Uncharacterized protein</fullName>
    </submittedName>
</protein>
<organism evidence="1">
    <name type="scientific">gut metagenome</name>
    <dbReference type="NCBI Taxonomy" id="749906"/>
    <lineage>
        <taxon>unclassified sequences</taxon>
        <taxon>metagenomes</taxon>
        <taxon>organismal metagenomes</taxon>
    </lineage>
</organism>
<comment type="caution">
    <text evidence="1">The sequence shown here is derived from an EMBL/GenBank/DDBJ whole genome shotgun (WGS) entry which is preliminary data.</text>
</comment>
<evidence type="ECO:0000313" key="1">
    <source>
        <dbReference type="EMBL" id="EJX00357.1"/>
    </source>
</evidence>
<dbReference type="AlphaFoldDB" id="J9FZE8"/>
<sequence>MEPFNAGWLSIIPPIVAIALALMTKEVLSSLMIGILTGTLI</sequence>
<reference evidence="1" key="1">
    <citation type="journal article" date="2012" name="PLoS ONE">
        <title>Gene sets for utilization of primary and secondary nutrition supplies in the distal gut of endangered iberian lynx.</title>
        <authorList>
            <person name="Alcaide M."/>
            <person name="Messina E."/>
            <person name="Richter M."/>
            <person name="Bargiela R."/>
            <person name="Peplies J."/>
            <person name="Huws S.A."/>
            <person name="Newbold C.J."/>
            <person name="Golyshin P.N."/>
            <person name="Simon M.A."/>
            <person name="Lopez G."/>
            <person name="Yakimov M.M."/>
            <person name="Ferrer M."/>
        </authorList>
    </citation>
    <scope>NUCLEOTIDE SEQUENCE</scope>
</reference>
<gene>
    <name evidence="1" type="ORF">EVA_11537</name>
</gene>
<accession>J9FZE8</accession>